<name>A0A848LNF1_9BACT</name>
<evidence type="ECO:0000313" key="3">
    <source>
        <dbReference type="Proteomes" id="UP000518300"/>
    </source>
</evidence>
<dbReference type="Gene3D" id="1.10.1740.10">
    <property type="match status" value="1"/>
</dbReference>
<comment type="caution">
    <text evidence="2">The sequence shown here is derived from an EMBL/GenBank/DDBJ whole genome shotgun (WGS) entry which is preliminary data.</text>
</comment>
<sequence>MDEQRLEQDLHEACERGNLEQALEWALAAYGPEVMRLMGTVLQDYGRSREAFGRFQADLRRELPEFRWQCSFRPWAYRLARNACFQVTRAPPADMRTAGMPGPPDGPARRPPTEAPSQRTSIRERLRALRESLEPKELLLLLLRVDQRLSWREVAWVMFDGNAPPTDEALDREATALRKQFQHLKAHLRTLGMEEGLITASRADAH</sequence>
<proteinExistence type="predicted"/>
<dbReference type="Proteomes" id="UP000518300">
    <property type="component" value="Unassembled WGS sequence"/>
</dbReference>
<dbReference type="SUPFAM" id="SSF88946">
    <property type="entry name" value="Sigma2 domain of RNA polymerase sigma factors"/>
    <property type="match status" value="1"/>
</dbReference>
<dbReference type="InterPro" id="IPR013325">
    <property type="entry name" value="RNA_pol_sigma_r2"/>
</dbReference>
<evidence type="ECO:0000256" key="1">
    <source>
        <dbReference type="SAM" id="MobiDB-lite"/>
    </source>
</evidence>
<organism evidence="2 3">
    <name type="scientific">Pyxidicoccus fallax</name>
    <dbReference type="NCBI Taxonomy" id="394095"/>
    <lineage>
        <taxon>Bacteria</taxon>
        <taxon>Pseudomonadati</taxon>
        <taxon>Myxococcota</taxon>
        <taxon>Myxococcia</taxon>
        <taxon>Myxococcales</taxon>
        <taxon>Cystobacterineae</taxon>
        <taxon>Myxococcaceae</taxon>
        <taxon>Pyxidicoccus</taxon>
    </lineage>
</organism>
<dbReference type="AlphaFoldDB" id="A0A848LNF1"/>
<accession>A0A848LNF1</accession>
<dbReference type="GO" id="GO:0006352">
    <property type="term" value="P:DNA-templated transcription initiation"/>
    <property type="evidence" value="ECO:0007669"/>
    <property type="project" value="InterPro"/>
</dbReference>
<gene>
    <name evidence="2" type="ORF">HG543_30825</name>
</gene>
<keyword evidence="3" id="KW-1185">Reference proteome</keyword>
<dbReference type="GO" id="GO:0003700">
    <property type="term" value="F:DNA-binding transcription factor activity"/>
    <property type="evidence" value="ECO:0007669"/>
    <property type="project" value="InterPro"/>
</dbReference>
<reference evidence="2 3" key="1">
    <citation type="submission" date="2020-04" db="EMBL/GenBank/DDBJ databases">
        <title>Draft genome of Pyxidicoccus fallax type strain.</title>
        <authorList>
            <person name="Whitworth D.E."/>
        </authorList>
    </citation>
    <scope>NUCLEOTIDE SEQUENCE [LARGE SCALE GENOMIC DNA]</scope>
    <source>
        <strain evidence="2 3">DSM 14698</strain>
    </source>
</reference>
<feature type="region of interest" description="Disordered" evidence="1">
    <location>
        <begin position="92"/>
        <end position="120"/>
    </location>
</feature>
<dbReference type="EMBL" id="JABBJJ010000174">
    <property type="protein sequence ID" value="NMO19231.1"/>
    <property type="molecule type" value="Genomic_DNA"/>
</dbReference>
<protein>
    <submittedName>
        <fullName evidence="2">Sigma-70 family RNA polymerase sigma factor</fullName>
    </submittedName>
</protein>
<evidence type="ECO:0000313" key="2">
    <source>
        <dbReference type="EMBL" id="NMO19231.1"/>
    </source>
</evidence>